<sequence length="407" mass="45024">MFLPSAIFPHPPDPALRQPYTTAVFLPLYICHYLLAVLAVLPHTGFLRLAFVPVILWQAWYCAVGLDLSAGLAKSLGRDSSARLNHCNLVFVIGVINIVLKSLEWAFTRKPLRRYDPPAAGQHAPVERQLSISNVLLDAIDLVSSQRGIGWSWSDKPFPRASTRSTSIASILAKMLVKFVVLDASQYLVQHIQPSLNEPAGDTLFDPTLSALPRCARAALFTVCGGLMVYATMDALYHAATLVGRLVLRQQAWQWPPLSDRPWTATSITEFWGFRWHQSLRHVFVVYGARPGRTLLGKPGAILGGFAVSAVIHDMGIWGFGRGTEFGTAGGFFLLMGFGAVLELAFERLTGQRVRGAWGWAWMMAWTIGWGTLMVDAWARRGFFACDFFPNGLRPGKWLVDAIISLV</sequence>
<keyword evidence="2" id="KW-1185">Reference proteome</keyword>
<evidence type="ECO:0000313" key="1">
    <source>
        <dbReference type="EMBL" id="KAI9437859.1"/>
    </source>
</evidence>
<evidence type="ECO:0000313" key="2">
    <source>
        <dbReference type="Proteomes" id="UP001207468"/>
    </source>
</evidence>
<gene>
    <name evidence="1" type="ORF">F5148DRAFT_890301</name>
</gene>
<comment type="caution">
    <text evidence="1">The sequence shown here is derived from an EMBL/GenBank/DDBJ whole genome shotgun (WGS) entry which is preliminary data.</text>
</comment>
<name>A0ACC0TRT9_9AGAM</name>
<reference evidence="1" key="1">
    <citation type="submission" date="2021-03" db="EMBL/GenBank/DDBJ databases">
        <title>Evolutionary priming and transition to the ectomycorrhizal habit in an iconic lineage of mushroom-forming fungi: is preadaptation a requirement?</title>
        <authorList>
            <consortium name="DOE Joint Genome Institute"/>
            <person name="Looney B.P."/>
            <person name="Miyauchi S."/>
            <person name="Morin E."/>
            <person name="Drula E."/>
            <person name="Courty P.E."/>
            <person name="Chicoki N."/>
            <person name="Fauchery L."/>
            <person name="Kohler A."/>
            <person name="Kuo A."/>
            <person name="LaButti K."/>
            <person name="Pangilinan J."/>
            <person name="Lipzen A."/>
            <person name="Riley R."/>
            <person name="Andreopoulos W."/>
            <person name="He G."/>
            <person name="Johnson J."/>
            <person name="Barry K.W."/>
            <person name="Grigoriev I.V."/>
            <person name="Nagy L."/>
            <person name="Hibbett D."/>
            <person name="Henrissat B."/>
            <person name="Matheny P.B."/>
            <person name="Labbe J."/>
            <person name="Martin A.F."/>
        </authorList>
    </citation>
    <scope>NUCLEOTIDE SEQUENCE</scope>
    <source>
        <strain evidence="1">BPL698</strain>
    </source>
</reference>
<dbReference type="Proteomes" id="UP001207468">
    <property type="component" value="Unassembled WGS sequence"/>
</dbReference>
<accession>A0ACC0TRT9</accession>
<dbReference type="EMBL" id="JAGFNK010000879">
    <property type="protein sequence ID" value="KAI9437859.1"/>
    <property type="molecule type" value="Genomic_DNA"/>
</dbReference>
<organism evidence="1 2">
    <name type="scientific">Russula earlei</name>
    <dbReference type="NCBI Taxonomy" id="71964"/>
    <lineage>
        <taxon>Eukaryota</taxon>
        <taxon>Fungi</taxon>
        <taxon>Dikarya</taxon>
        <taxon>Basidiomycota</taxon>
        <taxon>Agaricomycotina</taxon>
        <taxon>Agaricomycetes</taxon>
        <taxon>Russulales</taxon>
        <taxon>Russulaceae</taxon>
        <taxon>Russula</taxon>
    </lineage>
</organism>
<proteinExistence type="predicted"/>
<protein>
    <submittedName>
        <fullName evidence="1">Uncharacterized protein</fullName>
    </submittedName>
</protein>